<dbReference type="PROSITE" id="PS51194">
    <property type="entry name" value="HELICASE_CTER"/>
    <property type="match status" value="1"/>
</dbReference>
<feature type="compositionally biased region" description="Basic and acidic residues" evidence="5">
    <location>
        <begin position="557"/>
        <end position="567"/>
    </location>
</feature>
<evidence type="ECO:0000256" key="3">
    <source>
        <dbReference type="ARBA" id="ARBA00022806"/>
    </source>
</evidence>
<dbReference type="CDD" id="cd18793">
    <property type="entry name" value="SF2_C_SNF"/>
    <property type="match status" value="1"/>
</dbReference>
<proteinExistence type="predicted"/>
<dbReference type="SMART" id="SM00487">
    <property type="entry name" value="DEXDc"/>
    <property type="match status" value="1"/>
</dbReference>
<dbReference type="GO" id="GO:0004386">
    <property type="term" value="F:helicase activity"/>
    <property type="evidence" value="ECO:0007669"/>
    <property type="project" value="UniProtKB-KW"/>
</dbReference>
<keyword evidence="2 8" id="KW-0378">Hydrolase</keyword>
<dbReference type="Gene3D" id="3.40.50.300">
    <property type="entry name" value="P-loop containing nucleotide triphosphate hydrolases"/>
    <property type="match status" value="1"/>
</dbReference>
<keyword evidence="9" id="KW-1185">Reference proteome</keyword>
<dbReference type="SUPFAM" id="SSF52540">
    <property type="entry name" value="P-loop containing nucleoside triphosphate hydrolases"/>
    <property type="match status" value="2"/>
</dbReference>
<feature type="domain" description="Helicase ATP-binding" evidence="6">
    <location>
        <begin position="71"/>
        <end position="225"/>
    </location>
</feature>
<evidence type="ECO:0000313" key="9">
    <source>
        <dbReference type="Proteomes" id="UP001595843"/>
    </source>
</evidence>
<feature type="domain" description="Helicase C-terminal" evidence="7">
    <location>
        <begin position="365"/>
        <end position="517"/>
    </location>
</feature>
<dbReference type="InterPro" id="IPR000330">
    <property type="entry name" value="SNF2_N"/>
</dbReference>
<dbReference type="Pfam" id="PF00176">
    <property type="entry name" value="SNF2-rel_dom"/>
    <property type="match status" value="1"/>
</dbReference>
<dbReference type="InterPro" id="IPR038718">
    <property type="entry name" value="SNF2-like_sf"/>
</dbReference>
<dbReference type="PANTHER" id="PTHR10799">
    <property type="entry name" value="SNF2/RAD54 HELICASE FAMILY"/>
    <property type="match status" value="1"/>
</dbReference>
<evidence type="ECO:0000256" key="4">
    <source>
        <dbReference type="ARBA" id="ARBA00022840"/>
    </source>
</evidence>
<dbReference type="RefSeq" id="WP_380706091.1">
    <property type="nucleotide sequence ID" value="NZ_JBHSAP010000018.1"/>
</dbReference>
<dbReference type="Proteomes" id="UP001595843">
    <property type="component" value="Unassembled WGS sequence"/>
</dbReference>
<dbReference type="InterPro" id="IPR057342">
    <property type="entry name" value="DEXDc_RapA"/>
</dbReference>
<accession>A0ABV8JH17</accession>
<evidence type="ECO:0000259" key="6">
    <source>
        <dbReference type="PROSITE" id="PS51192"/>
    </source>
</evidence>
<dbReference type="InterPro" id="IPR049730">
    <property type="entry name" value="SNF2/RAD54-like_C"/>
</dbReference>
<dbReference type="PROSITE" id="PS51192">
    <property type="entry name" value="HELICASE_ATP_BIND_1"/>
    <property type="match status" value="1"/>
</dbReference>
<keyword evidence="4" id="KW-0067">ATP-binding</keyword>
<reference evidence="9" key="1">
    <citation type="journal article" date="2019" name="Int. J. Syst. Evol. Microbiol.">
        <title>The Global Catalogue of Microorganisms (GCM) 10K type strain sequencing project: providing services to taxonomists for standard genome sequencing and annotation.</title>
        <authorList>
            <consortium name="The Broad Institute Genomics Platform"/>
            <consortium name="The Broad Institute Genome Sequencing Center for Infectious Disease"/>
            <person name="Wu L."/>
            <person name="Ma J."/>
        </authorList>
    </citation>
    <scope>NUCLEOTIDE SEQUENCE [LARGE SCALE GENOMIC DNA]</scope>
    <source>
        <strain evidence="9">IBRC-M 10813</strain>
    </source>
</reference>
<gene>
    <name evidence="8" type="ORF">ACFOUO_15850</name>
</gene>
<dbReference type="EMBL" id="JBHSAP010000018">
    <property type="protein sequence ID" value="MFC4078272.1"/>
    <property type="molecule type" value="Genomic_DNA"/>
</dbReference>
<dbReference type="InterPro" id="IPR014001">
    <property type="entry name" value="Helicase_ATP-bd"/>
</dbReference>
<dbReference type="Gene3D" id="3.40.50.10810">
    <property type="entry name" value="Tandem AAA-ATPase domain"/>
    <property type="match status" value="1"/>
</dbReference>
<evidence type="ECO:0000256" key="1">
    <source>
        <dbReference type="ARBA" id="ARBA00022741"/>
    </source>
</evidence>
<keyword evidence="1" id="KW-0547">Nucleotide-binding</keyword>
<comment type="caution">
    <text evidence="8">The sequence shown here is derived from an EMBL/GenBank/DDBJ whole genome shotgun (WGS) entry which is preliminary data.</text>
</comment>
<evidence type="ECO:0000256" key="5">
    <source>
        <dbReference type="SAM" id="MobiDB-lite"/>
    </source>
</evidence>
<dbReference type="SMART" id="SM00490">
    <property type="entry name" value="HELICc"/>
    <property type="match status" value="1"/>
</dbReference>
<keyword evidence="3 8" id="KW-0347">Helicase</keyword>
<evidence type="ECO:0000256" key="2">
    <source>
        <dbReference type="ARBA" id="ARBA00022801"/>
    </source>
</evidence>
<dbReference type="InterPro" id="IPR001650">
    <property type="entry name" value="Helicase_C-like"/>
</dbReference>
<protein>
    <submittedName>
        <fullName evidence="8">DEAD/DEAH box helicase</fullName>
        <ecNumber evidence="8">3.6.4.-</ecNumber>
    </submittedName>
</protein>
<evidence type="ECO:0000259" key="7">
    <source>
        <dbReference type="PROSITE" id="PS51194"/>
    </source>
</evidence>
<dbReference type="GO" id="GO:0016787">
    <property type="term" value="F:hydrolase activity"/>
    <property type="evidence" value="ECO:0007669"/>
    <property type="project" value="UniProtKB-KW"/>
</dbReference>
<sequence length="574" mass="66723">MDSVPIRMDRRWLNDFQRHIEEDSGWTTWERFKLALEAADLQRVPDFNTLRCLEHIMGFTPLPHQIETTHRVLEEMRGRAILADEVGLGKTIEAGLILKEYMVRGTVKNALILVPSSLVLQWTRELNQKFQIPAVAQKKEWMWDQYDILVASIDTAKREPHRSKVLSRHYDFLIVDEAHKLKNRRTKNWQFINEVKKKYALLLTATPVQNDLHELYNLVTLLKPGHLGQHAAFSSNYVAGKRKPKNEDQLKEEVQRVMIRNKRSDGHIVFTKRNVQTIPITLSPAERALYDGVSQFVREQYQNGGGNLKSLLSLITLQREVCSSRDAAFLTLFKLFKRGEAGKETLSPEVTSLVELLRSVESQSKVEEAIRLIRSIDDKVIIFTEYRATQDLLLRSLSAQGIYAVPYRGGFARNKKDWMMELFRNRAQVMVATEAGGEGINLQFCHHIINYDLPWNPMRVEQRIGRVHRLGQTHDVSIYNFATRETIEEHIVWLLHEKIDMFRSVIGEVETILEQMELEEDVEQNLMRIMLESQDDEEVKKRLSQLGDRFTSTQREVQVETDRREVLLDGTQPS</sequence>
<dbReference type="InterPro" id="IPR027417">
    <property type="entry name" value="P-loop_NTPase"/>
</dbReference>
<evidence type="ECO:0000313" key="8">
    <source>
        <dbReference type="EMBL" id="MFC4078272.1"/>
    </source>
</evidence>
<dbReference type="CDD" id="cd18011">
    <property type="entry name" value="DEXDc_RapA"/>
    <property type="match status" value="1"/>
</dbReference>
<organism evidence="8 9">
    <name type="scientific">Salinithrix halophila</name>
    <dbReference type="NCBI Taxonomy" id="1485204"/>
    <lineage>
        <taxon>Bacteria</taxon>
        <taxon>Bacillati</taxon>
        <taxon>Bacillota</taxon>
        <taxon>Bacilli</taxon>
        <taxon>Bacillales</taxon>
        <taxon>Thermoactinomycetaceae</taxon>
        <taxon>Salinithrix</taxon>
    </lineage>
</organism>
<feature type="region of interest" description="Disordered" evidence="5">
    <location>
        <begin position="554"/>
        <end position="574"/>
    </location>
</feature>
<name>A0ABV8JH17_9BACL</name>
<dbReference type="Pfam" id="PF00271">
    <property type="entry name" value="Helicase_C"/>
    <property type="match status" value="1"/>
</dbReference>
<dbReference type="EC" id="3.6.4.-" evidence="8"/>